<dbReference type="EMBL" id="JRES01000714">
    <property type="protein sequence ID" value="KNC29011.1"/>
    <property type="molecule type" value="Genomic_DNA"/>
</dbReference>
<evidence type="ECO:0000256" key="3">
    <source>
        <dbReference type="ARBA" id="ARBA00082904"/>
    </source>
</evidence>
<sequence>MANRDLEVLELKPPTVNCCTINNSNNEITRLSITELSYNYFYWQYMERNYPVILKDVSTQWECRLNWLKAQTQDLTLTEKNDNKFEKPKVNSNIINYDYLREKIGNCQVPVANCNREYFNSHAKCEMLFYDFLHYWQEKQNDLLATTTTTNLSNNDNKTTTTGDLLYLKDWHLKAQNAAYDFYKVPKYFASDWLNEHLIATKSDDYRFVYMGPKDTWTPFHSDVFGSFSWSTNIMGIKKWLLLPPGEELKLSDHLGNLPFCINEEMLEKKYVKYFIIMQMENESIFVPSGWHHQVWNITDTISVNHNWFNACNLQRIWYNLNNQMEKVVKEIDDCRQMDNFIEHCQTMLRASFGLNYLDFLQLLECIANRRLRQFNNNTATANVSTNSATIPPPSHGMCSFDFDLTASTPLIFFDQFIPNDYHVRHDLERILQVVELMLQDSIICENRTVLYRKCIHLRELLSTKALSLSLNEKISTSS</sequence>
<dbReference type="PANTHER" id="PTHR12480">
    <property type="entry name" value="ARGININE DEMETHYLASE AND LYSYL-HYDROXYLASE JMJD"/>
    <property type="match status" value="1"/>
</dbReference>
<dbReference type="AlphaFoldDB" id="A0A0L0C9T1"/>
<dbReference type="PANTHER" id="PTHR12480:SF6">
    <property type="entry name" value="2-OXOGLUTARATE AND IRON-DEPENDENT OXYGENASE JMJD4"/>
    <property type="match status" value="1"/>
</dbReference>
<dbReference type="OMA" id="HPCMFSR"/>
<dbReference type="PROSITE" id="PS51184">
    <property type="entry name" value="JMJC"/>
    <property type="match status" value="1"/>
</dbReference>
<dbReference type="GO" id="GO:0005737">
    <property type="term" value="C:cytoplasm"/>
    <property type="evidence" value="ECO:0007669"/>
    <property type="project" value="TreeGrafter"/>
</dbReference>
<dbReference type="OrthoDB" id="203487at2759"/>
<dbReference type="InterPro" id="IPR003347">
    <property type="entry name" value="JmjC_dom"/>
</dbReference>
<dbReference type="GO" id="GO:0005634">
    <property type="term" value="C:nucleus"/>
    <property type="evidence" value="ECO:0007669"/>
    <property type="project" value="TreeGrafter"/>
</dbReference>
<feature type="domain" description="JmjC" evidence="4">
    <location>
        <begin position="174"/>
        <end position="325"/>
    </location>
</feature>
<evidence type="ECO:0000256" key="1">
    <source>
        <dbReference type="ARBA" id="ARBA00038068"/>
    </source>
</evidence>
<reference evidence="5 6" key="1">
    <citation type="journal article" date="2015" name="Nat. Commun.">
        <title>Lucilia cuprina genome unlocks parasitic fly biology to underpin future interventions.</title>
        <authorList>
            <person name="Anstead C.A."/>
            <person name="Korhonen P.K."/>
            <person name="Young N.D."/>
            <person name="Hall R.S."/>
            <person name="Jex A.R."/>
            <person name="Murali S.C."/>
            <person name="Hughes D.S."/>
            <person name="Lee S.F."/>
            <person name="Perry T."/>
            <person name="Stroehlein A.J."/>
            <person name="Ansell B.R."/>
            <person name="Breugelmans B."/>
            <person name="Hofmann A."/>
            <person name="Qu J."/>
            <person name="Dugan S."/>
            <person name="Lee S.L."/>
            <person name="Chao H."/>
            <person name="Dinh H."/>
            <person name="Han Y."/>
            <person name="Doddapaneni H.V."/>
            <person name="Worley K.C."/>
            <person name="Muzny D.M."/>
            <person name="Ioannidis P."/>
            <person name="Waterhouse R.M."/>
            <person name="Zdobnov E.M."/>
            <person name="James P.J."/>
            <person name="Bagnall N.H."/>
            <person name="Kotze A.C."/>
            <person name="Gibbs R.A."/>
            <person name="Richards S."/>
            <person name="Batterham P."/>
            <person name="Gasser R.B."/>
        </authorList>
    </citation>
    <scope>NUCLEOTIDE SEQUENCE [LARGE SCALE GENOMIC DNA]</scope>
    <source>
        <strain evidence="5 6">LS</strain>
        <tissue evidence="5">Full body</tissue>
    </source>
</reference>
<gene>
    <name evidence="5" type="ORF">FF38_10169</name>
</gene>
<dbReference type="SUPFAM" id="SSF51197">
    <property type="entry name" value="Clavaminate synthase-like"/>
    <property type="match status" value="1"/>
</dbReference>
<organism evidence="5 6">
    <name type="scientific">Lucilia cuprina</name>
    <name type="common">Green bottle fly</name>
    <name type="synonym">Australian sheep blowfly</name>
    <dbReference type="NCBI Taxonomy" id="7375"/>
    <lineage>
        <taxon>Eukaryota</taxon>
        <taxon>Metazoa</taxon>
        <taxon>Ecdysozoa</taxon>
        <taxon>Arthropoda</taxon>
        <taxon>Hexapoda</taxon>
        <taxon>Insecta</taxon>
        <taxon>Pterygota</taxon>
        <taxon>Neoptera</taxon>
        <taxon>Endopterygota</taxon>
        <taxon>Diptera</taxon>
        <taxon>Brachycera</taxon>
        <taxon>Muscomorpha</taxon>
        <taxon>Oestroidea</taxon>
        <taxon>Calliphoridae</taxon>
        <taxon>Luciliinae</taxon>
        <taxon>Lucilia</taxon>
    </lineage>
</organism>
<proteinExistence type="inferred from homology"/>
<keyword evidence="6" id="KW-1185">Reference proteome</keyword>
<protein>
    <recommendedName>
        <fullName evidence="3">Jumonji domain-containing protein 4</fullName>
    </recommendedName>
</protein>
<evidence type="ECO:0000259" key="4">
    <source>
        <dbReference type="PROSITE" id="PS51184"/>
    </source>
</evidence>
<dbReference type="GO" id="GO:0045905">
    <property type="term" value="P:positive regulation of translational termination"/>
    <property type="evidence" value="ECO:0007669"/>
    <property type="project" value="TreeGrafter"/>
</dbReference>
<dbReference type="STRING" id="7375.A0A0L0C9T1"/>
<accession>A0A0L0C9T1</accession>
<comment type="caution">
    <text evidence="5">The sequence shown here is derived from an EMBL/GenBank/DDBJ whole genome shotgun (WGS) entry which is preliminary data.</text>
</comment>
<comment type="catalytic activity">
    <reaction evidence="2">
        <text>L-lysyl-[protein] + 2-oxoglutarate + O2 = 4-hydroxy-L-lysyl-[protein] + succinate + CO2</text>
        <dbReference type="Rhea" id="RHEA:57156"/>
        <dbReference type="Rhea" id="RHEA-COMP:9752"/>
        <dbReference type="Rhea" id="RHEA-COMP:15084"/>
        <dbReference type="ChEBI" id="CHEBI:15379"/>
        <dbReference type="ChEBI" id="CHEBI:16526"/>
        <dbReference type="ChEBI" id="CHEBI:16810"/>
        <dbReference type="ChEBI" id="CHEBI:29969"/>
        <dbReference type="ChEBI" id="CHEBI:30031"/>
        <dbReference type="ChEBI" id="CHEBI:141495"/>
    </reaction>
</comment>
<name>A0A0L0C9T1_LUCCU</name>
<dbReference type="InterPro" id="IPR050910">
    <property type="entry name" value="JMJD6_ArgDemeth/LysHydrox"/>
</dbReference>
<evidence type="ECO:0000313" key="6">
    <source>
        <dbReference type="Proteomes" id="UP000037069"/>
    </source>
</evidence>
<dbReference type="GO" id="GO:0043565">
    <property type="term" value="F:sequence-specific DNA binding"/>
    <property type="evidence" value="ECO:0007669"/>
    <property type="project" value="TreeGrafter"/>
</dbReference>
<dbReference type="Gene3D" id="2.60.120.650">
    <property type="entry name" value="Cupin"/>
    <property type="match status" value="1"/>
</dbReference>
<dbReference type="SMART" id="SM00558">
    <property type="entry name" value="JmjC"/>
    <property type="match status" value="1"/>
</dbReference>
<evidence type="ECO:0000256" key="2">
    <source>
        <dbReference type="ARBA" id="ARBA00047762"/>
    </source>
</evidence>
<dbReference type="Proteomes" id="UP000037069">
    <property type="component" value="Unassembled WGS sequence"/>
</dbReference>
<dbReference type="GO" id="GO:0016706">
    <property type="term" value="F:2-oxoglutarate-dependent dioxygenase activity"/>
    <property type="evidence" value="ECO:0007669"/>
    <property type="project" value="TreeGrafter"/>
</dbReference>
<dbReference type="Pfam" id="PF02373">
    <property type="entry name" value="JmjC"/>
    <property type="match status" value="1"/>
</dbReference>
<comment type="similarity">
    <text evidence="1">Belongs to the JMJD6 family.</text>
</comment>
<evidence type="ECO:0000313" key="5">
    <source>
        <dbReference type="EMBL" id="KNC29011.1"/>
    </source>
</evidence>